<evidence type="ECO:0000256" key="3">
    <source>
        <dbReference type="ARBA" id="ARBA00022729"/>
    </source>
</evidence>
<proteinExistence type="evidence at transcript level"/>
<feature type="chain" id="PRO_5026148159" evidence="9">
    <location>
        <begin position="18"/>
        <end position="417"/>
    </location>
</feature>
<dbReference type="GO" id="GO:0030368">
    <property type="term" value="F:interleukin-17 receptor activity"/>
    <property type="evidence" value="ECO:0007669"/>
    <property type="project" value="InterPro"/>
</dbReference>
<protein>
    <submittedName>
        <fullName evidence="11">Uncharacterized protein LOC100182305</fullName>
    </submittedName>
</protein>
<evidence type="ECO:0000256" key="1">
    <source>
        <dbReference type="ARBA" id="ARBA00004479"/>
    </source>
</evidence>
<evidence type="ECO:0000256" key="7">
    <source>
        <dbReference type="ARBA" id="ARBA00023180"/>
    </source>
</evidence>
<feature type="transmembrane region" description="Helical" evidence="8">
    <location>
        <begin position="227"/>
        <end position="247"/>
    </location>
</feature>
<evidence type="ECO:0000256" key="9">
    <source>
        <dbReference type="SAM" id="SignalP"/>
    </source>
</evidence>
<keyword evidence="5 8" id="KW-0472">Membrane</keyword>
<accession>A0A6F9DID6</accession>
<dbReference type="GO" id="GO:0016020">
    <property type="term" value="C:membrane"/>
    <property type="evidence" value="ECO:0007669"/>
    <property type="project" value="UniProtKB-SubCell"/>
</dbReference>
<dbReference type="InterPro" id="IPR039465">
    <property type="entry name" value="IL-17_rcpt-like"/>
</dbReference>
<keyword evidence="2 8" id="KW-0812">Transmembrane</keyword>
<dbReference type="PANTHER" id="PTHR15583">
    <property type="entry name" value="INTERLEUKIN-17 RECEPTOR"/>
    <property type="match status" value="1"/>
</dbReference>
<dbReference type="Gene3D" id="3.40.50.11530">
    <property type="match status" value="1"/>
</dbReference>
<evidence type="ECO:0000256" key="5">
    <source>
        <dbReference type="ARBA" id="ARBA00023136"/>
    </source>
</evidence>
<evidence type="ECO:0000256" key="4">
    <source>
        <dbReference type="ARBA" id="ARBA00022989"/>
    </source>
</evidence>
<keyword evidence="3 9" id="KW-0732">Signal</keyword>
<organism evidence="11">
    <name type="scientific">Phallusia mammillata</name>
    <dbReference type="NCBI Taxonomy" id="59560"/>
    <lineage>
        <taxon>Eukaryota</taxon>
        <taxon>Metazoa</taxon>
        <taxon>Chordata</taxon>
        <taxon>Tunicata</taxon>
        <taxon>Ascidiacea</taxon>
        <taxon>Phlebobranchia</taxon>
        <taxon>Ascidiidae</taxon>
        <taxon>Phallusia</taxon>
    </lineage>
</organism>
<dbReference type="AlphaFoldDB" id="A0A6F9DID6"/>
<dbReference type="InterPro" id="IPR013568">
    <property type="entry name" value="SEFIR_dom"/>
</dbReference>
<dbReference type="EMBL" id="LR786861">
    <property type="protein sequence ID" value="CAB3262723.1"/>
    <property type="molecule type" value="mRNA"/>
</dbReference>
<gene>
    <name evidence="11" type="primary">LOC100182305-002</name>
</gene>
<dbReference type="Pfam" id="PF08357">
    <property type="entry name" value="SEFIR"/>
    <property type="match status" value="1"/>
</dbReference>
<comment type="subcellular location">
    <subcellularLocation>
        <location evidence="1">Membrane</location>
        <topology evidence="1">Single-pass type I membrane protein</topology>
    </subcellularLocation>
</comment>
<evidence type="ECO:0000256" key="2">
    <source>
        <dbReference type="ARBA" id="ARBA00022692"/>
    </source>
</evidence>
<feature type="signal peptide" evidence="9">
    <location>
        <begin position="1"/>
        <end position="17"/>
    </location>
</feature>
<evidence type="ECO:0000313" key="11">
    <source>
        <dbReference type="EMBL" id="CAB3262723.1"/>
    </source>
</evidence>
<keyword evidence="6" id="KW-0675">Receptor</keyword>
<name>A0A6F9DID6_9ASCI</name>
<keyword evidence="4 8" id="KW-1133">Transmembrane helix</keyword>
<sequence>MYSRFLLACLCINVCFAADLLLSCNNACSTGNGELDYGRDYVCNVTDGPMEFNTNLKSATNPSIQTASWYINKRNGIPKLAINLTWSISGHIAAAPFQHGYKLYFNVDSAHVTKTFTVSYYPDLRNSLHSYEQVIMNYDCLGVDSIVLTPGKRYVALMQGIPYHAESPLDHKLITIPDCDSSEFDISETINCQKDKTSLYSTTKAVKHTTAPTIHVYKDKRFTLVKITLTVAAPLLVLIVIIGLLCHCKNKAKYSQKTVLVVANASAVLSSSNTTNCCNQLIEDVKSLGCKVVYSLWHETSITSLGCLEWFHKQLQIVDCVIFIFCQQTPDQHQYIPIETDALFDTFDVGLRVMRKKVLEDFGPLVLAVHFDKKSALSIPDIFCKSNMFAYPKQSKGMLRKIVAHPIAQNKEKLVEL</sequence>
<reference evidence="11" key="1">
    <citation type="submission" date="2020-04" db="EMBL/GenBank/DDBJ databases">
        <authorList>
            <person name="Neveu A P."/>
        </authorList>
    </citation>
    <scope>NUCLEOTIDE SEQUENCE</scope>
    <source>
        <tissue evidence="11">Whole embryo</tissue>
    </source>
</reference>
<keyword evidence="7" id="KW-0325">Glycoprotein</keyword>
<evidence type="ECO:0000259" key="10">
    <source>
        <dbReference type="Pfam" id="PF08357"/>
    </source>
</evidence>
<dbReference type="PANTHER" id="PTHR15583:SF7">
    <property type="entry name" value="INTERLEUKIN CYTOKINE RECEPTOR-RELATED PROTEIN 2"/>
    <property type="match status" value="1"/>
</dbReference>
<evidence type="ECO:0000256" key="8">
    <source>
        <dbReference type="SAM" id="Phobius"/>
    </source>
</evidence>
<feature type="domain" description="SEFIR" evidence="10">
    <location>
        <begin position="274"/>
        <end position="400"/>
    </location>
</feature>
<evidence type="ECO:0000256" key="6">
    <source>
        <dbReference type="ARBA" id="ARBA00023170"/>
    </source>
</evidence>